<organism evidence="1 2">
    <name type="scientific">Bombiscardovia nodaiensis</name>
    <dbReference type="NCBI Taxonomy" id="2932181"/>
    <lineage>
        <taxon>Bacteria</taxon>
        <taxon>Bacillati</taxon>
        <taxon>Actinomycetota</taxon>
        <taxon>Actinomycetes</taxon>
        <taxon>Bifidobacteriales</taxon>
        <taxon>Bifidobacteriaceae</taxon>
        <taxon>Bombiscardovia</taxon>
    </lineage>
</organism>
<protein>
    <submittedName>
        <fullName evidence="1">Uncharacterized protein</fullName>
    </submittedName>
</protein>
<name>A0ABM8B8Y7_9BIFI</name>
<evidence type="ECO:0000313" key="1">
    <source>
        <dbReference type="EMBL" id="BDR53355.1"/>
    </source>
</evidence>
<gene>
    <name evidence="1" type="ORF">KIM372_12620</name>
</gene>
<reference evidence="1 2" key="1">
    <citation type="journal article" date="2023" name="Microbiol. Spectr.">
        <title>Symbiosis of Carpenter Bees with Uncharacterized Lactic Acid Bacteria Showing NAD Auxotrophy.</title>
        <authorList>
            <person name="Kawasaki S."/>
            <person name="Ozawa K."/>
            <person name="Mori T."/>
            <person name="Yamamoto A."/>
            <person name="Ito M."/>
            <person name="Ohkuma M."/>
            <person name="Sakamoto M."/>
            <person name="Matsutani M."/>
        </authorList>
    </citation>
    <scope>NUCLEOTIDE SEQUENCE [LARGE SCALE GENOMIC DNA]</scope>
    <source>
        <strain evidence="1 2">Kim37-2</strain>
    </source>
</reference>
<keyword evidence="2" id="KW-1185">Reference proteome</keyword>
<dbReference type="EMBL" id="AP026798">
    <property type="protein sequence ID" value="BDR53355.1"/>
    <property type="molecule type" value="Genomic_DNA"/>
</dbReference>
<accession>A0ABM8B8Y7</accession>
<sequence length="90" mass="9845">MAVLTPSAHRGVNFKSWSIDVTCTTHHSKHLPSSVLQMAINDLCHCMGVDFCSLLTVAGAATSPDPGLVFSMQPWAWLSAKRKTECQRKC</sequence>
<proteinExistence type="predicted"/>
<dbReference type="Proteomes" id="UP001321766">
    <property type="component" value="Chromosome"/>
</dbReference>
<evidence type="ECO:0000313" key="2">
    <source>
        <dbReference type="Proteomes" id="UP001321766"/>
    </source>
</evidence>